<dbReference type="GO" id="GO:0097505">
    <property type="term" value="C:Rad6-Rad18 complex"/>
    <property type="evidence" value="ECO:0007669"/>
    <property type="project" value="TreeGrafter"/>
</dbReference>
<dbReference type="InterPro" id="IPR039577">
    <property type="entry name" value="Rad18"/>
</dbReference>
<proteinExistence type="predicted"/>
<evidence type="ECO:0000313" key="8">
    <source>
        <dbReference type="RefSeq" id="XP_018328983.1"/>
    </source>
</evidence>
<dbReference type="Gene3D" id="3.30.40.10">
    <property type="entry name" value="Zinc/RING finger domain, C3HC4 (zinc finger)"/>
    <property type="match status" value="1"/>
</dbReference>
<keyword evidence="2 4" id="KW-0863">Zinc-finger</keyword>
<feature type="region of interest" description="Disordered" evidence="5">
    <location>
        <begin position="87"/>
        <end position="108"/>
    </location>
</feature>
<dbReference type="PANTHER" id="PTHR14134:SF2">
    <property type="entry name" value="E3 UBIQUITIN-PROTEIN LIGASE RAD18"/>
    <property type="match status" value="1"/>
</dbReference>
<name>A0A1W4X9B0_AGRPL</name>
<feature type="compositionally biased region" description="Low complexity" evidence="5">
    <location>
        <begin position="97"/>
        <end position="108"/>
    </location>
</feature>
<sequence>MEAELICSICHDYFLEATTISCSHTFCKICITDWQKQSRVCPICRQPIKHLIKSQALNALANLARERYEKEAFKSFDKSKAKNVSKATNTTAPFEAPSTSASGSASRLSRSPLKVKDLVNASKINNDNGKMLDLATFGSNLAGIAVDVVNKKLAEKIPVVGPLTNFLATLGRTKVLGGEMKSLLQSAVHKTTGRTIPDDVLDAILIGYSDAGGNYTADMATKLIANIIDQQYANFKNNRHYCNDSSDSDDDDAYRNDFKINIKYID</sequence>
<dbReference type="InterPro" id="IPR017907">
    <property type="entry name" value="Znf_RING_CS"/>
</dbReference>
<dbReference type="GeneID" id="108739544"/>
<dbReference type="InParanoid" id="A0A1W4X9B0"/>
<dbReference type="GO" id="GO:0006301">
    <property type="term" value="P:DNA damage tolerance"/>
    <property type="evidence" value="ECO:0007669"/>
    <property type="project" value="InterPro"/>
</dbReference>
<dbReference type="GO" id="GO:0003697">
    <property type="term" value="F:single-stranded DNA binding"/>
    <property type="evidence" value="ECO:0007669"/>
    <property type="project" value="InterPro"/>
</dbReference>
<dbReference type="PROSITE" id="PS00518">
    <property type="entry name" value="ZF_RING_1"/>
    <property type="match status" value="1"/>
</dbReference>
<dbReference type="GO" id="GO:0061630">
    <property type="term" value="F:ubiquitin protein ligase activity"/>
    <property type="evidence" value="ECO:0007669"/>
    <property type="project" value="InterPro"/>
</dbReference>
<dbReference type="STRING" id="224129.A0A1W4X9B0"/>
<dbReference type="PROSITE" id="PS50089">
    <property type="entry name" value="ZF_RING_2"/>
    <property type="match status" value="1"/>
</dbReference>
<evidence type="ECO:0000256" key="2">
    <source>
        <dbReference type="ARBA" id="ARBA00022771"/>
    </source>
</evidence>
<evidence type="ECO:0000256" key="1">
    <source>
        <dbReference type="ARBA" id="ARBA00022723"/>
    </source>
</evidence>
<dbReference type="OrthoDB" id="5330228at2759"/>
<protein>
    <submittedName>
        <fullName evidence="8">E3 ubiquitin-protein ligase rnf8-A-like</fullName>
    </submittedName>
</protein>
<dbReference type="GO" id="GO:0008270">
    <property type="term" value="F:zinc ion binding"/>
    <property type="evidence" value="ECO:0007669"/>
    <property type="project" value="UniProtKB-KW"/>
</dbReference>
<feature type="domain" description="RING-type" evidence="6">
    <location>
        <begin position="7"/>
        <end position="45"/>
    </location>
</feature>
<organism evidence="7 8">
    <name type="scientific">Agrilus planipennis</name>
    <name type="common">Emerald ash borer</name>
    <name type="synonym">Agrilus marcopoli</name>
    <dbReference type="NCBI Taxonomy" id="224129"/>
    <lineage>
        <taxon>Eukaryota</taxon>
        <taxon>Metazoa</taxon>
        <taxon>Ecdysozoa</taxon>
        <taxon>Arthropoda</taxon>
        <taxon>Hexapoda</taxon>
        <taxon>Insecta</taxon>
        <taxon>Pterygota</taxon>
        <taxon>Neoptera</taxon>
        <taxon>Endopterygota</taxon>
        <taxon>Coleoptera</taxon>
        <taxon>Polyphaga</taxon>
        <taxon>Elateriformia</taxon>
        <taxon>Buprestoidea</taxon>
        <taxon>Buprestidae</taxon>
        <taxon>Agrilinae</taxon>
        <taxon>Agrilus</taxon>
    </lineage>
</organism>
<evidence type="ECO:0000256" key="5">
    <source>
        <dbReference type="SAM" id="MobiDB-lite"/>
    </source>
</evidence>
<evidence type="ECO:0000313" key="7">
    <source>
        <dbReference type="Proteomes" id="UP000192223"/>
    </source>
</evidence>
<dbReference type="Pfam" id="PF13920">
    <property type="entry name" value="zf-C3HC4_3"/>
    <property type="match status" value="1"/>
</dbReference>
<dbReference type="GO" id="GO:0005634">
    <property type="term" value="C:nucleus"/>
    <property type="evidence" value="ECO:0007669"/>
    <property type="project" value="TreeGrafter"/>
</dbReference>
<accession>A0A1W4X9B0</accession>
<keyword evidence="1" id="KW-0479">Metal-binding</keyword>
<dbReference type="InterPro" id="IPR013083">
    <property type="entry name" value="Znf_RING/FYVE/PHD"/>
</dbReference>
<dbReference type="PANTHER" id="PTHR14134">
    <property type="entry name" value="E3 UBIQUITIN-PROTEIN LIGASE RAD18"/>
    <property type="match status" value="1"/>
</dbReference>
<keyword evidence="3" id="KW-0862">Zinc</keyword>
<dbReference type="KEGG" id="apln:108739544"/>
<dbReference type="GO" id="GO:0006513">
    <property type="term" value="P:protein monoubiquitination"/>
    <property type="evidence" value="ECO:0007669"/>
    <property type="project" value="InterPro"/>
</dbReference>
<dbReference type="RefSeq" id="XP_018328983.1">
    <property type="nucleotide sequence ID" value="XM_018473481.1"/>
</dbReference>
<evidence type="ECO:0000256" key="3">
    <source>
        <dbReference type="ARBA" id="ARBA00022833"/>
    </source>
</evidence>
<dbReference type="Proteomes" id="UP000192223">
    <property type="component" value="Unplaced"/>
</dbReference>
<keyword evidence="7" id="KW-1185">Reference proteome</keyword>
<reference evidence="8" key="1">
    <citation type="submission" date="2025-08" db="UniProtKB">
        <authorList>
            <consortium name="RefSeq"/>
        </authorList>
    </citation>
    <scope>IDENTIFICATION</scope>
    <source>
        <tissue evidence="8">Entire body</tissue>
    </source>
</reference>
<dbReference type="InterPro" id="IPR001841">
    <property type="entry name" value="Znf_RING"/>
</dbReference>
<dbReference type="AlphaFoldDB" id="A0A1W4X9B0"/>
<gene>
    <name evidence="8" type="primary">LOC108739544</name>
</gene>
<dbReference type="SUPFAM" id="SSF57850">
    <property type="entry name" value="RING/U-box"/>
    <property type="match status" value="1"/>
</dbReference>
<evidence type="ECO:0000259" key="6">
    <source>
        <dbReference type="PROSITE" id="PS50089"/>
    </source>
</evidence>
<dbReference type="SMART" id="SM00184">
    <property type="entry name" value="RING"/>
    <property type="match status" value="1"/>
</dbReference>
<evidence type="ECO:0000256" key="4">
    <source>
        <dbReference type="PROSITE-ProRule" id="PRU00175"/>
    </source>
</evidence>